<reference evidence="2 3" key="1">
    <citation type="submission" date="2010-12" db="EMBL/GenBank/DDBJ databases">
        <title>Complete sequence of Ethanoligenens harbinense YUAN-3.</title>
        <authorList>
            <person name="Lucas S."/>
            <person name="Copeland A."/>
            <person name="Lapidus A."/>
            <person name="Cheng J.-F."/>
            <person name="Bruce D."/>
            <person name="Goodwin L."/>
            <person name="Pitluck S."/>
            <person name="Chertkov O."/>
            <person name="Misra M."/>
            <person name="Detter J.C."/>
            <person name="Han C."/>
            <person name="Tapia R."/>
            <person name="Land M."/>
            <person name="Hauser L."/>
            <person name="Jeffries C."/>
            <person name="Kyrpides N."/>
            <person name="Ivanova N."/>
            <person name="Mikhailova N."/>
            <person name="Wang A."/>
            <person name="Mouttaki H."/>
            <person name="He Z."/>
            <person name="Zhou J."/>
            <person name="Hemme C.L."/>
            <person name="Woyke T."/>
        </authorList>
    </citation>
    <scope>NUCLEOTIDE SEQUENCE [LARGE SCALE GENOMIC DNA]</scope>
    <source>
        <strain evidence="3">DSM 18485 / JCM 12961 / CGMCC 1.5033 / YUAN-3</strain>
    </source>
</reference>
<dbReference type="InterPro" id="IPR052912">
    <property type="entry name" value="UPF0111_domain"/>
</dbReference>
<evidence type="ECO:0000256" key="1">
    <source>
        <dbReference type="ARBA" id="ARBA00008591"/>
    </source>
</evidence>
<dbReference type="PANTHER" id="PTHR37298">
    <property type="entry name" value="UPF0111 PROTEIN YKAA"/>
    <property type="match status" value="1"/>
</dbReference>
<evidence type="ECO:0000313" key="3">
    <source>
        <dbReference type="Proteomes" id="UP000001551"/>
    </source>
</evidence>
<name>E6U5E9_ETHHY</name>
<comment type="similarity">
    <text evidence="1">Belongs to the UPF0111 family.</text>
</comment>
<sequence length="207" mass="23671">MDARNILDRLFPVKYHFYEMIDRQANINELAVETLARWLDSGSEADSDALLGHVKESDTARRLLEKSLIEAFATPFDRVDIYSLSSAMDKVIQYTKSTLLSMRAYGVKPNDTITRMVGKLKDGTAIFYRSAKDLEGNPSKSEEDFSKMRDTHIAIEQLYQDGMTIVFKSNDPMHALRQREVYHHIKDASANLEDAVDVLHRIVVRLT</sequence>
<evidence type="ECO:0000313" key="2">
    <source>
        <dbReference type="EMBL" id="ADU25616.1"/>
    </source>
</evidence>
<accession>E6U5E9</accession>
<dbReference type="AlphaFoldDB" id="E6U5E9"/>
<dbReference type="Gene3D" id="1.20.58.220">
    <property type="entry name" value="Phosphate transport system protein phou homolog 2, domain 2"/>
    <property type="match status" value="1"/>
</dbReference>
<gene>
    <name evidence="2" type="ordered locus">Ethha_0025</name>
</gene>
<dbReference type="Proteomes" id="UP000001551">
    <property type="component" value="Chromosome"/>
</dbReference>
<dbReference type="eggNOG" id="COG1392">
    <property type="taxonomic scope" value="Bacteria"/>
</dbReference>
<dbReference type="Pfam" id="PF01865">
    <property type="entry name" value="PhoU_div"/>
    <property type="match status" value="1"/>
</dbReference>
<dbReference type="RefSeq" id="WP_013483997.1">
    <property type="nucleotide sequence ID" value="NC_014828.1"/>
</dbReference>
<dbReference type="PANTHER" id="PTHR37298:SF1">
    <property type="entry name" value="UPF0111 PROTEIN YKAA"/>
    <property type="match status" value="1"/>
</dbReference>
<protein>
    <recommendedName>
        <fullName evidence="4">DUF47 domain-containing protein</fullName>
    </recommendedName>
</protein>
<organism evidence="2 3">
    <name type="scientific">Ethanoligenens harbinense (strain DSM 18485 / JCM 12961 / CGMCC 1.5033 / YUAN-3)</name>
    <dbReference type="NCBI Taxonomy" id="663278"/>
    <lineage>
        <taxon>Bacteria</taxon>
        <taxon>Bacillati</taxon>
        <taxon>Bacillota</taxon>
        <taxon>Clostridia</taxon>
        <taxon>Eubacteriales</taxon>
        <taxon>Oscillospiraceae</taxon>
        <taxon>Ethanoligenens</taxon>
    </lineage>
</organism>
<dbReference type="InterPro" id="IPR018445">
    <property type="entry name" value="Put_Phosphate_transp_reg"/>
</dbReference>
<dbReference type="EMBL" id="CP002400">
    <property type="protein sequence ID" value="ADU25616.1"/>
    <property type="molecule type" value="Genomic_DNA"/>
</dbReference>
<proteinExistence type="inferred from homology"/>
<evidence type="ECO:0008006" key="4">
    <source>
        <dbReference type="Google" id="ProtNLM"/>
    </source>
</evidence>
<dbReference type="STRING" id="663278.Ethha_0025"/>
<dbReference type="InterPro" id="IPR038078">
    <property type="entry name" value="PhoU-like_sf"/>
</dbReference>
<dbReference type="KEGG" id="eha:Ethha_0025"/>
<keyword evidence="3" id="KW-1185">Reference proteome</keyword>
<dbReference type="HOGENOM" id="CLU_086031_0_0_9"/>